<proteinExistence type="predicted"/>
<accession>A0A914XVM8</accession>
<dbReference type="AlphaFoldDB" id="A0A914XVM8"/>
<reference evidence="2" key="1">
    <citation type="submission" date="2022-11" db="UniProtKB">
        <authorList>
            <consortium name="WormBaseParasite"/>
        </authorList>
    </citation>
    <scope>IDENTIFICATION</scope>
</reference>
<dbReference type="WBParaSite" id="PSU_v2.g11289.t1">
    <property type="protein sequence ID" value="PSU_v2.g11289.t1"/>
    <property type="gene ID" value="PSU_v2.g11289"/>
</dbReference>
<dbReference type="Proteomes" id="UP000887577">
    <property type="component" value="Unplaced"/>
</dbReference>
<keyword evidence="1" id="KW-1185">Reference proteome</keyword>
<evidence type="ECO:0000313" key="2">
    <source>
        <dbReference type="WBParaSite" id="PSU_v2.g11289.t1"/>
    </source>
</evidence>
<name>A0A914XVM8_9BILA</name>
<sequence length="230" mass="27118">MNNLWGNTQGLSSQAQNSAKPQRFIAWCATFVQEYERRFNSGQPLNDRTPEEEKLSRESFLKFLAPNLDEDGKRYGSMFRQFVEKSKHDKGELCYKFLKLLFELLKKYDVIEKHRIYLLLNFLKILEVEELDSGIACDLEILYKAEIDYLSPDLLKDIYSQTSSWFKKGEITKKRPIKLYIWLATLQNNKPKNKAVMEKLLNECSRNAITGVVEIIRIPLFLQVFKIYIR</sequence>
<organism evidence="1 2">
    <name type="scientific">Panagrolaimus superbus</name>
    <dbReference type="NCBI Taxonomy" id="310955"/>
    <lineage>
        <taxon>Eukaryota</taxon>
        <taxon>Metazoa</taxon>
        <taxon>Ecdysozoa</taxon>
        <taxon>Nematoda</taxon>
        <taxon>Chromadorea</taxon>
        <taxon>Rhabditida</taxon>
        <taxon>Tylenchina</taxon>
        <taxon>Panagrolaimomorpha</taxon>
        <taxon>Panagrolaimoidea</taxon>
        <taxon>Panagrolaimidae</taxon>
        <taxon>Panagrolaimus</taxon>
    </lineage>
</organism>
<evidence type="ECO:0000313" key="1">
    <source>
        <dbReference type="Proteomes" id="UP000887577"/>
    </source>
</evidence>
<protein>
    <submittedName>
        <fullName evidence="2">Uncharacterized protein</fullName>
    </submittedName>
</protein>